<evidence type="ECO:0000313" key="16">
    <source>
        <dbReference type="EMBL" id="MBK6972101.1"/>
    </source>
</evidence>
<evidence type="ECO:0000256" key="8">
    <source>
        <dbReference type="ARBA" id="ARBA00022909"/>
    </source>
</evidence>
<feature type="domain" description="Dihydroneopterin aldolase/epimerase" evidence="15">
    <location>
        <begin position="4"/>
        <end position="113"/>
    </location>
</feature>
<name>A0A9D7HQ82_9PROT</name>
<dbReference type="InterPro" id="IPR006157">
    <property type="entry name" value="FolB_dom"/>
</dbReference>
<evidence type="ECO:0000256" key="13">
    <source>
        <dbReference type="ARBA" id="ARBA00032109"/>
    </source>
</evidence>
<dbReference type="EMBL" id="JADJEV010000002">
    <property type="protein sequence ID" value="MBK6972101.1"/>
    <property type="molecule type" value="Genomic_DNA"/>
</dbReference>
<keyword evidence="8" id="KW-0289">Folate biosynthesis</keyword>
<evidence type="ECO:0000256" key="12">
    <source>
        <dbReference type="ARBA" id="ARBA00031101"/>
    </source>
</evidence>
<gene>
    <name evidence="16" type="ORF">IPH26_03820</name>
</gene>
<dbReference type="GO" id="GO:0005737">
    <property type="term" value="C:cytoplasm"/>
    <property type="evidence" value="ECO:0007669"/>
    <property type="project" value="TreeGrafter"/>
</dbReference>
<evidence type="ECO:0000256" key="10">
    <source>
        <dbReference type="ARBA" id="ARBA00023239"/>
    </source>
</evidence>
<dbReference type="Gene3D" id="3.30.1130.10">
    <property type="match status" value="1"/>
</dbReference>
<sequence length="119" mass="13515">MDFIFIEDMRAIAWVGVFDREKAAPQMLQIDLTFGVPDAAAENDDIADTIGYDAVINRIRAELEKSRFNLLETLGEHIVKLMFDEFKAPWVKISIAKAGIMKDVKRVGVFIERGRDKPT</sequence>
<dbReference type="NCBIfam" id="TIGR00526">
    <property type="entry name" value="folB_dom"/>
    <property type="match status" value="1"/>
</dbReference>
<keyword evidence="10" id="KW-0456">Lyase</keyword>
<dbReference type="PANTHER" id="PTHR42844:SF1">
    <property type="entry name" value="DIHYDRONEOPTERIN ALDOLASE 1-RELATED"/>
    <property type="match status" value="1"/>
</dbReference>
<dbReference type="PANTHER" id="PTHR42844">
    <property type="entry name" value="DIHYDRONEOPTERIN ALDOLASE 1-RELATED"/>
    <property type="match status" value="1"/>
</dbReference>
<proteinExistence type="inferred from homology"/>
<dbReference type="EC" id="5.1.99.8" evidence="5"/>
<dbReference type="SUPFAM" id="SSF55620">
    <property type="entry name" value="Tetrahydrobiopterin biosynthesis enzymes-like"/>
    <property type="match status" value="1"/>
</dbReference>
<dbReference type="EC" id="4.1.2.25" evidence="6"/>
<comment type="similarity">
    <text evidence="4">Belongs to the DHNA family.</text>
</comment>
<evidence type="ECO:0000256" key="6">
    <source>
        <dbReference type="ARBA" id="ARBA00013043"/>
    </source>
</evidence>
<comment type="catalytic activity">
    <reaction evidence="2">
        <text>7,8-dihydroneopterin = 6-hydroxymethyl-7,8-dihydropterin + glycolaldehyde</text>
        <dbReference type="Rhea" id="RHEA:10540"/>
        <dbReference type="ChEBI" id="CHEBI:17001"/>
        <dbReference type="ChEBI" id="CHEBI:17071"/>
        <dbReference type="ChEBI" id="CHEBI:44841"/>
        <dbReference type="EC" id="4.1.2.25"/>
    </reaction>
</comment>
<dbReference type="FunFam" id="3.30.1130.10:FF:000002">
    <property type="entry name" value="7,8-dihydroneopterin aldolase"/>
    <property type="match status" value="1"/>
</dbReference>
<comment type="catalytic activity">
    <reaction evidence="1">
        <text>7,8-dihydroneopterin = 7,8-dihydromonapterin</text>
        <dbReference type="Rhea" id="RHEA:45328"/>
        <dbReference type="ChEBI" id="CHEBI:17001"/>
        <dbReference type="ChEBI" id="CHEBI:71175"/>
        <dbReference type="EC" id="5.1.99.8"/>
    </reaction>
</comment>
<evidence type="ECO:0000256" key="1">
    <source>
        <dbReference type="ARBA" id="ARBA00000693"/>
    </source>
</evidence>
<dbReference type="AlphaFoldDB" id="A0A9D7HQ82"/>
<reference evidence="16" key="1">
    <citation type="submission" date="2020-10" db="EMBL/GenBank/DDBJ databases">
        <title>Connecting structure to function with the recovery of over 1000 high-quality activated sludge metagenome-assembled genomes encoding full-length rRNA genes using long-read sequencing.</title>
        <authorList>
            <person name="Singleton C.M."/>
            <person name="Petriglieri F."/>
            <person name="Kristensen J.M."/>
            <person name="Kirkegaard R.H."/>
            <person name="Michaelsen T.Y."/>
            <person name="Andersen M.H."/>
            <person name="Karst S.M."/>
            <person name="Dueholm M.S."/>
            <person name="Nielsen P.H."/>
            <person name="Albertsen M."/>
        </authorList>
    </citation>
    <scope>NUCLEOTIDE SEQUENCE</scope>
    <source>
        <strain evidence="16">Bjer_18-Q3-R1-45_BAT3C.347</strain>
    </source>
</reference>
<accession>A0A9D7HQ82</accession>
<evidence type="ECO:0000256" key="5">
    <source>
        <dbReference type="ARBA" id="ARBA00012234"/>
    </source>
</evidence>
<dbReference type="SMART" id="SM00905">
    <property type="entry name" value="FolB"/>
    <property type="match status" value="1"/>
</dbReference>
<protein>
    <recommendedName>
        <fullName evidence="7">Dihydroneopterin aldolase</fullName>
        <ecNumber evidence="6">4.1.2.25</ecNumber>
        <ecNumber evidence="5">5.1.99.8</ecNumber>
    </recommendedName>
    <alternativeName>
        <fullName evidence="12">7,8-dihydroneopterin 2'-epimerase</fullName>
    </alternativeName>
    <alternativeName>
        <fullName evidence="14">7,8-dihydroneopterin aldolase</fullName>
    </alternativeName>
    <alternativeName>
        <fullName evidence="11">7,8-dihydroneopterin epimerase</fullName>
    </alternativeName>
    <alternativeName>
        <fullName evidence="13">Dihydroneopterin epimerase</fullName>
    </alternativeName>
</protein>
<evidence type="ECO:0000256" key="7">
    <source>
        <dbReference type="ARBA" id="ARBA00018285"/>
    </source>
</evidence>
<evidence type="ECO:0000259" key="15">
    <source>
        <dbReference type="SMART" id="SM00905"/>
    </source>
</evidence>
<evidence type="ECO:0000256" key="2">
    <source>
        <dbReference type="ARBA" id="ARBA00001353"/>
    </source>
</evidence>
<organism evidence="16 17">
    <name type="scientific">Candidatus Methylophosphatis roskildensis</name>
    <dbReference type="NCBI Taxonomy" id="2899263"/>
    <lineage>
        <taxon>Bacteria</taxon>
        <taxon>Pseudomonadati</taxon>
        <taxon>Pseudomonadota</taxon>
        <taxon>Betaproteobacteria</taxon>
        <taxon>Nitrosomonadales</taxon>
        <taxon>Sterolibacteriaceae</taxon>
        <taxon>Candidatus Methylophosphatis</taxon>
    </lineage>
</organism>
<evidence type="ECO:0000256" key="4">
    <source>
        <dbReference type="ARBA" id="ARBA00005708"/>
    </source>
</evidence>
<comment type="caution">
    <text evidence="16">The sequence shown here is derived from an EMBL/GenBank/DDBJ whole genome shotgun (WGS) entry which is preliminary data.</text>
</comment>
<evidence type="ECO:0000256" key="3">
    <source>
        <dbReference type="ARBA" id="ARBA00005013"/>
    </source>
</evidence>
<dbReference type="Pfam" id="PF02152">
    <property type="entry name" value="FolB"/>
    <property type="match status" value="1"/>
</dbReference>
<dbReference type="Proteomes" id="UP000807785">
    <property type="component" value="Unassembled WGS sequence"/>
</dbReference>
<evidence type="ECO:0000256" key="14">
    <source>
        <dbReference type="ARBA" id="ARBA00032903"/>
    </source>
</evidence>
<dbReference type="GO" id="GO:0046656">
    <property type="term" value="P:folic acid biosynthetic process"/>
    <property type="evidence" value="ECO:0007669"/>
    <property type="project" value="UniProtKB-KW"/>
</dbReference>
<dbReference type="InterPro" id="IPR006156">
    <property type="entry name" value="Dihydroneopterin_aldolase"/>
</dbReference>
<comment type="pathway">
    <text evidence="3">Cofactor biosynthesis; tetrahydrofolate biosynthesis; 2-amino-4-hydroxy-6-hydroxymethyl-7,8-dihydropteridine diphosphate from 7,8-dihydroneopterin triphosphate: step 3/4.</text>
</comment>
<evidence type="ECO:0000313" key="17">
    <source>
        <dbReference type="Proteomes" id="UP000807785"/>
    </source>
</evidence>
<dbReference type="GO" id="GO:0016853">
    <property type="term" value="F:isomerase activity"/>
    <property type="evidence" value="ECO:0007669"/>
    <property type="project" value="UniProtKB-KW"/>
</dbReference>
<evidence type="ECO:0000256" key="11">
    <source>
        <dbReference type="ARBA" id="ARBA00029947"/>
    </source>
</evidence>
<dbReference type="GO" id="GO:0004150">
    <property type="term" value="F:dihydroneopterin aldolase activity"/>
    <property type="evidence" value="ECO:0007669"/>
    <property type="project" value="UniProtKB-EC"/>
</dbReference>
<evidence type="ECO:0000256" key="9">
    <source>
        <dbReference type="ARBA" id="ARBA00023235"/>
    </source>
</evidence>
<dbReference type="InterPro" id="IPR043133">
    <property type="entry name" value="GTP-CH-I_C/QueF"/>
</dbReference>
<keyword evidence="9" id="KW-0413">Isomerase</keyword>